<reference evidence="1" key="2">
    <citation type="submission" date="2021-10" db="EMBL/GenBank/DDBJ databases">
        <title>Phylogenomics reveals ancestral predisposition of the termite-cultivated fungus Termitomyces towards a domesticated lifestyle.</title>
        <authorList>
            <person name="Auxier B."/>
            <person name="Grum-Grzhimaylo A."/>
            <person name="Cardenas M.E."/>
            <person name="Lodge J.D."/>
            <person name="Laessoe T."/>
            <person name="Pedersen O."/>
            <person name="Smith M.E."/>
            <person name="Kuyper T.W."/>
            <person name="Franco-Molano E.A."/>
            <person name="Baroni T.J."/>
            <person name="Aanen D.K."/>
        </authorList>
    </citation>
    <scope>NUCLEOTIDE SEQUENCE</scope>
    <source>
        <strain evidence="1">D49</strain>
    </source>
</reference>
<dbReference type="Proteomes" id="UP000717328">
    <property type="component" value="Unassembled WGS sequence"/>
</dbReference>
<accession>A0A9P7FVY4</accession>
<keyword evidence="2" id="KW-1185">Reference proteome</keyword>
<name>A0A9P7FVY4_9AGAR</name>
<organism evidence="1 2">
    <name type="scientific">Sphagnurus paluster</name>
    <dbReference type="NCBI Taxonomy" id="117069"/>
    <lineage>
        <taxon>Eukaryota</taxon>
        <taxon>Fungi</taxon>
        <taxon>Dikarya</taxon>
        <taxon>Basidiomycota</taxon>
        <taxon>Agaricomycotina</taxon>
        <taxon>Agaricomycetes</taxon>
        <taxon>Agaricomycetidae</taxon>
        <taxon>Agaricales</taxon>
        <taxon>Tricholomatineae</taxon>
        <taxon>Lyophyllaceae</taxon>
        <taxon>Sphagnurus</taxon>
    </lineage>
</organism>
<dbReference type="AlphaFoldDB" id="A0A9P7FVY4"/>
<protein>
    <submittedName>
        <fullName evidence="1">Uncharacterized protein</fullName>
    </submittedName>
</protein>
<gene>
    <name evidence="1" type="ORF">H0H81_010074</name>
</gene>
<evidence type="ECO:0000313" key="1">
    <source>
        <dbReference type="EMBL" id="KAG5635802.1"/>
    </source>
</evidence>
<comment type="caution">
    <text evidence="1">The sequence shown here is derived from an EMBL/GenBank/DDBJ whole genome shotgun (WGS) entry which is preliminary data.</text>
</comment>
<proteinExistence type="predicted"/>
<dbReference type="EMBL" id="JABCKI010006021">
    <property type="protein sequence ID" value="KAG5635802.1"/>
    <property type="molecule type" value="Genomic_DNA"/>
</dbReference>
<evidence type="ECO:0000313" key="2">
    <source>
        <dbReference type="Proteomes" id="UP000717328"/>
    </source>
</evidence>
<reference evidence="1" key="1">
    <citation type="submission" date="2021-02" db="EMBL/GenBank/DDBJ databases">
        <authorList>
            <person name="Nieuwenhuis M."/>
            <person name="Van De Peppel L.J.J."/>
        </authorList>
    </citation>
    <scope>NUCLEOTIDE SEQUENCE</scope>
    <source>
        <strain evidence="1">D49</strain>
    </source>
</reference>
<sequence length="233" mass="25866">MKERTAMSDLRANADGQALALVMRMSIMVLPHAQISTLSESLTAQCGPWEWVQFLSQSPLAMSLPNPLTFLPHPFTEELTFTAQSLTQRLITPSTDPGPADNPAQATAAAEFGAFFNFAKGKVCFPLRCDVKITKEEEEGAKPYTKIRRLFAPLRHLRSLKHRRLDHLKEQKAEFGDLIAKRIPRAPTRTVYGIRPYMYGSFTGGSRPQKCKLAAIKAAHEIAARVSHLPPVG</sequence>